<gene>
    <name evidence="1" type="ORF">GEV37_10625</name>
</gene>
<dbReference type="InterPro" id="IPR007833">
    <property type="entry name" value="Capsule_polysaccharide_synth"/>
</dbReference>
<evidence type="ECO:0000313" key="1">
    <source>
        <dbReference type="EMBL" id="MCB8889566.1"/>
    </source>
</evidence>
<keyword evidence="2" id="KW-1185">Reference proteome</keyword>
<comment type="caution">
    <text evidence="1">The sequence shown here is derived from an EMBL/GenBank/DDBJ whole genome shotgun (WGS) entry which is preliminary data.</text>
</comment>
<reference evidence="1 2" key="1">
    <citation type="journal article" date="2021" name="Sci. Rep.">
        <title>Genome analysis of a halophilic bacterium Halomonas malpeensis YU-PRIM-29(T) reveals its exopolysaccharide and pigment producing capabilities.</title>
        <authorList>
            <person name="Athmika"/>
            <person name="Ghate S.D."/>
            <person name="Arun A.B."/>
            <person name="Rao S.S."/>
            <person name="Kumar S.T.A."/>
            <person name="Kandiyil M.K."/>
            <person name="Saptami K."/>
            <person name="Rekha P.D."/>
        </authorList>
    </citation>
    <scope>NUCLEOTIDE SEQUENCE [LARGE SCALE GENOMIC DNA]</scope>
    <source>
        <strain evidence="2">prim 29</strain>
    </source>
</reference>
<accession>A0ABS8DTJ2</accession>
<dbReference type="Pfam" id="PF05159">
    <property type="entry name" value="Capsule_synth"/>
    <property type="match status" value="3"/>
</dbReference>
<protein>
    <submittedName>
        <fullName evidence="1">Capsular polysaccharide biosynthesis protein</fullName>
    </submittedName>
</protein>
<dbReference type="CDD" id="cd16439">
    <property type="entry name" value="beta_Kdo_transferase_KpsC_2"/>
    <property type="match status" value="1"/>
</dbReference>
<dbReference type="Proteomes" id="UP001319882">
    <property type="component" value="Unassembled WGS sequence"/>
</dbReference>
<sequence>MAKHTAGFTSKGIGQIPHLRAFLPEFDKLTRIKPLARPPETVIGWGLKPTSVRARRYAARHALPYVALEDGFVRSLGLGAHGYQPHGLVVDHTGIYYDASRPSDLENCLNTATFDEAERARAERCMRWIARERLSKYNHAPDAPLPDEPGANVLVVDQTANDASIEHGGASAESFTRMLDHALAAHPSSILWVKIHPDVIAGTKQGHLAYAARHPRCRVIGHDLNPWALFDRVEDVYVVTSQLGFEALLAGKTVHCFGLPFYAGWGLTQDRLACPRRQRKRQLVELFAAAYLRYCRYANPYTGEATTLEATLALIGDQKRQKERLQGEWLACGFSSWKRGFIADFLGPGATVRYRKELPDEPASAVDDHSDARVLVWSSRIDDAFKARHVAQLQRLWRMEDGFVRSVGLGVDLARPLSLVIDRQGIYYDPGQPSDLETLLSETDFSPEELDRAAALRARLVSLKLSKYNVQGTRTLELPEGRDVILVPGQVESDASIATGSPEVFTNSALLRKTREANPAAFIVYKAHPDVLTGARVGKLDKDAASLYDLDASDRDISTLLERVDVVYTMSSLTGFEALLRGCRVHTFGLPFYAGWGLTTDALHCPRRQRRLSLDALVAATLIRYPHYVDPRTRQLCNAETAITLLEQARRTGPALTLKQRLYRYYRHLWIGSH</sequence>
<dbReference type="RefSeq" id="WP_227390239.1">
    <property type="nucleotide sequence ID" value="NZ_JBHSCJ010000002.1"/>
</dbReference>
<evidence type="ECO:0000313" key="2">
    <source>
        <dbReference type="Proteomes" id="UP001319882"/>
    </source>
</evidence>
<dbReference type="EMBL" id="WHVL01000004">
    <property type="protein sequence ID" value="MCB8889566.1"/>
    <property type="molecule type" value="Genomic_DNA"/>
</dbReference>
<organism evidence="1 2">
    <name type="scientific">Vreelandella malpeensis</name>
    <dbReference type="NCBI Taxonomy" id="1172368"/>
    <lineage>
        <taxon>Bacteria</taxon>
        <taxon>Pseudomonadati</taxon>
        <taxon>Pseudomonadota</taxon>
        <taxon>Gammaproteobacteria</taxon>
        <taxon>Oceanospirillales</taxon>
        <taxon>Halomonadaceae</taxon>
        <taxon>Vreelandella</taxon>
    </lineage>
</organism>
<dbReference type="CDD" id="cd16440">
    <property type="entry name" value="beta_Kdo_transferase_KpsC_1"/>
    <property type="match status" value="1"/>
</dbReference>
<proteinExistence type="predicted"/>
<name>A0ABS8DTJ2_9GAMM</name>